<dbReference type="InterPro" id="IPR045462">
    <property type="entry name" value="aa-tRNA-synth_I_cd-bd"/>
</dbReference>
<dbReference type="Pfam" id="PF19269">
    <property type="entry name" value="Anticodon_2"/>
    <property type="match status" value="1"/>
</dbReference>
<proteinExistence type="inferred from homology"/>
<dbReference type="Gene3D" id="3.90.800.10">
    <property type="entry name" value="Glutamyl-tRNA Synthetase, Domain 3"/>
    <property type="match status" value="1"/>
</dbReference>
<feature type="domain" description="Glutamyl/glutaminyl-tRNA synthetase class Ib catalytic" evidence="9">
    <location>
        <begin position="10"/>
        <end position="106"/>
    </location>
</feature>
<keyword evidence="5" id="KW-0067">ATP-binding</keyword>
<dbReference type="InterPro" id="IPR020751">
    <property type="entry name" value="aa-tRNA-synth_I_codon-bd_sub2"/>
</dbReference>
<dbReference type="InterPro" id="IPR014729">
    <property type="entry name" value="Rossmann-like_a/b/a_fold"/>
</dbReference>
<feature type="domain" description="Glutamyl/glutaminyl-tRNA synthetase class Ib catalytic" evidence="9">
    <location>
        <begin position="108"/>
        <end position="274"/>
    </location>
</feature>
<dbReference type="GO" id="GO:0004818">
    <property type="term" value="F:glutamate-tRNA ligase activity"/>
    <property type="evidence" value="ECO:0007669"/>
    <property type="project" value="UniProtKB-EC"/>
</dbReference>
<organism evidence="11">
    <name type="scientific">freshwater metagenome</name>
    <dbReference type="NCBI Taxonomy" id="449393"/>
    <lineage>
        <taxon>unclassified sequences</taxon>
        <taxon>metagenomes</taxon>
        <taxon>ecological metagenomes</taxon>
    </lineage>
</organism>
<comment type="similarity">
    <text evidence="1">Belongs to the class-I aminoacyl-tRNA synthetase family. Glutamate--tRNA ligase type 1 subfamily.</text>
</comment>
<feature type="domain" description="Aminoacyl-tRNA synthetase class I anticodon-binding" evidence="10">
    <location>
        <begin position="305"/>
        <end position="418"/>
    </location>
</feature>
<keyword evidence="3" id="KW-0436">Ligase</keyword>
<keyword evidence="4" id="KW-0547">Nucleotide-binding</keyword>
<dbReference type="Gene3D" id="1.10.10.350">
    <property type="match status" value="1"/>
</dbReference>
<evidence type="ECO:0000256" key="7">
    <source>
        <dbReference type="ARBA" id="ARBA00023146"/>
    </source>
</evidence>
<dbReference type="PROSITE" id="PS00178">
    <property type="entry name" value="AA_TRNA_LIGASE_I"/>
    <property type="match status" value="1"/>
</dbReference>
<dbReference type="Gene3D" id="1.10.1160.10">
    <property type="entry name" value="Glutamyl-trna Synthetase, Domain 2"/>
    <property type="match status" value="1"/>
</dbReference>
<dbReference type="GO" id="GO:0005524">
    <property type="term" value="F:ATP binding"/>
    <property type="evidence" value="ECO:0007669"/>
    <property type="project" value="UniProtKB-KW"/>
</dbReference>
<dbReference type="SUPFAM" id="SSF48163">
    <property type="entry name" value="An anticodon-binding domain of class I aminoacyl-tRNA synthetases"/>
    <property type="match status" value="1"/>
</dbReference>
<dbReference type="PANTHER" id="PTHR43311">
    <property type="entry name" value="GLUTAMATE--TRNA LIGASE"/>
    <property type="match status" value="1"/>
</dbReference>
<dbReference type="CDD" id="cd00808">
    <property type="entry name" value="GluRS_core"/>
    <property type="match status" value="1"/>
</dbReference>
<name>A0A6J6P771_9ZZZZ</name>
<dbReference type="InterPro" id="IPR000924">
    <property type="entry name" value="Glu/Gln-tRNA-synth"/>
</dbReference>
<dbReference type="EMBL" id="CAEZXP010000002">
    <property type="protein sequence ID" value="CAB4695250.1"/>
    <property type="molecule type" value="Genomic_DNA"/>
</dbReference>
<keyword evidence="6" id="KW-0648">Protein biosynthesis</keyword>
<evidence type="ECO:0000256" key="8">
    <source>
        <dbReference type="ARBA" id="ARBA00030865"/>
    </source>
</evidence>
<dbReference type="AlphaFoldDB" id="A0A6J6P771"/>
<dbReference type="InterPro" id="IPR001412">
    <property type="entry name" value="aa-tRNA-synth_I_CS"/>
</dbReference>
<evidence type="ECO:0000259" key="9">
    <source>
        <dbReference type="Pfam" id="PF00749"/>
    </source>
</evidence>
<dbReference type="PANTHER" id="PTHR43311:SF2">
    <property type="entry name" value="GLUTAMATE--TRNA LIGASE, MITOCHONDRIAL-RELATED"/>
    <property type="match status" value="1"/>
</dbReference>
<evidence type="ECO:0000256" key="5">
    <source>
        <dbReference type="ARBA" id="ARBA00022840"/>
    </source>
</evidence>
<gene>
    <name evidence="11" type="ORF">UFOPK2399_00978</name>
</gene>
<dbReference type="InterPro" id="IPR020061">
    <property type="entry name" value="Glu_tRNA_lig_a-bdl"/>
</dbReference>
<dbReference type="InterPro" id="IPR033910">
    <property type="entry name" value="GluRS_core"/>
</dbReference>
<sequence>MHAYDGCVSVRVRMAPSPTGFLHIGGVRTFLFNWLFARQHGGECRLRIENTDTSREVVEAVDQIQESLKWVGIDWDGPVTFQLDTAERARVLAEQLVSEGKAYMDDGAIRFKQPSGSVSWDDKVRGSIEFQNENLPDLVIVRSDGRPTYNFVSPVDDMIDEITHVIRAEDHVSNTPSQINILRALGAEPPIYSHLPNINGADGKKLSKRHGAVSVDVFRDDGYLPAAMMNFLALLGWSFDDKTTIMQPHELIERFSLERVVQSPATFDYEKLDWMNGVYLRELDEDVYGEFLLGWLGGRGVEWPEATVRATVPLVREKIEKLSAYPAFVRFLFEDVSPEGADPRMCAAAVDALTPVAPWTAEGIEAALRAMVEELGEKPRTAFAPVRLAVTGSKISPGLFESLELLGKEESLARLGAAASIS</sequence>
<accession>A0A6J6P771</accession>
<evidence type="ECO:0000256" key="1">
    <source>
        <dbReference type="ARBA" id="ARBA00007894"/>
    </source>
</evidence>
<protein>
    <recommendedName>
        <fullName evidence="2">glutamate--tRNA ligase</fullName>
        <ecNumber evidence="2">6.1.1.17</ecNumber>
    </recommendedName>
    <alternativeName>
        <fullName evidence="8">Glutamyl-tRNA synthetase</fullName>
    </alternativeName>
</protein>
<dbReference type="SUPFAM" id="SSF52374">
    <property type="entry name" value="Nucleotidylyl transferase"/>
    <property type="match status" value="1"/>
</dbReference>
<dbReference type="GO" id="GO:0006424">
    <property type="term" value="P:glutamyl-tRNA aminoacylation"/>
    <property type="evidence" value="ECO:0007669"/>
    <property type="project" value="InterPro"/>
</dbReference>
<evidence type="ECO:0000313" key="11">
    <source>
        <dbReference type="EMBL" id="CAB4695250.1"/>
    </source>
</evidence>
<dbReference type="NCBIfam" id="TIGR00464">
    <property type="entry name" value="gltX_bact"/>
    <property type="match status" value="1"/>
</dbReference>
<evidence type="ECO:0000256" key="2">
    <source>
        <dbReference type="ARBA" id="ARBA00012835"/>
    </source>
</evidence>
<dbReference type="GO" id="GO:0000049">
    <property type="term" value="F:tRNA binding"/>
    <property type="evidence" value="ECO:0007669"/>
    <property type="project" value="InterPro"/>
</dbReference>
<dbReference type="Pfam" id="PF00749">
    <property type="entry name" value="tRNA-synt_1c"/>
    <property type="match status" value="2"/>
</dbReference>
<dbReference type="InterPro" id="IPR008925">
    <property type="entry name" value="aa_tRNA-synth_I_cd-bd_sf"/>
</dbReference>
<dbReference type="InterPro" id="IPR020058">
    <property type="entry name" value="Glu/Gln-tRNA-synth_Ib_cat-dom"/>
</dbReference>
<keyword evidence="7" id="KW-0030">Aminoacyl-tRNA synthetase</keyword>
<dbReference type="GO" id="GO:0008270">
    <property type="term" value="F:zinc ion binding"/>
    <property type="evidence" value="ECO:0007669"/>
    <property type="project" value="InterPro"/>
</dbReference>
<reference evidence="11" key="1">
    <citation type="submission" date="2020-05" db="EMBL/GenBank/DDBJ databases">
        <authorList>
            <person name="Chiriac C."/>
            <person name="Salcher M."/>
            <person name="Ghai R."/>
            <person name="Kavagutti S V."/>
        </authorList>
    </citation>
    <scope>NUCLEOTIDE SEQUENCE</scope>
</reference>
<dbReference type="PRINTS" id="PR00987">
    <property type="entry name" value="TRNASYNTHGLU"/>
</dbReference>
<evidence type="ECO:0000256" key="3">
    <source>
        <dbReference type="ARBA" id="ARBA00022598"/>
    </source>
</evidence>
<evidence type="ECO:0000256" key="6">
    <source>
        <dbReference type="ARBA" id="ARBA00022917"/>
    </source>
</evidence>
<dbReference type="EC" id="6.1.1.17" evidence="2"/>
<dbReference type="InterPro" id="IPR004527">
    <property type="entry name" value="Glu-tRNA-ligase_bac/mito"/>
</dbReference>
<dbReference type="HAMAP" id="MF_00022">
    <property type="entry name" value="Glu_tRNA_synth_type1"/>
    <property type="match status" value="1"/>
</dbReference>
<dbReference type="InterPro" id="IPR049940">
    <property type="entry name" value="GluQ/Sye"/>
</dbReference>
<evidence type="ECO:0000259" key="10">
    <source>
        <dbReference type="Pfam" id="PF19269"/>
    </source>
</evidence>
<dbReference type="GO" id="GO:0005829">
    <property type="term" value="C:cytosol"/>
    <property type="evidence" value="ECO:0007669"/>
    <property type="project" value="TreeGrafter"/>
</dbReference>
<evidence type="ECO:0000256" key="4">
    <source>
        <dbReference type="ARBA" id="ARBA00022741"/>
    </source>
</evidence>
<dbReference type="Gene3D" id="3.40.50.620">
    <property type="entry name" value="HUPs"/>
    <property type="match status" value="2"/>
</dbReference>